<dbReference type="AlphaFoldDB" id="A0A4U0UT48"/>
<feature type="compositionally biased region" description="Acidic residues" evidence="1">
    <location>
        <begin position="325"/>
        <end position="383"/>
    </location>
</feature>
<dbReference type="STRING" id="329885.A0A4U0UT48"/>
<feature type="compositionally biased region" description="Acidic residues" evidence="1">
    <location>
        <begin position="392"/>
        <end position="420"/>
    </location>
</feature>
<feature type="compositionally biased region" description="Basic and acidic residues" evidence="1">
    <location>
        <begin position="310"/>
        <end position="323"/>
    </location>
</feature>
<feature type="region of interest" description="Disordered" evidence="1">
    <location>
        <begin position="69"/>
        <end position="108"/>
    </location>
</feature>
<name>A0A4U0UT48_9PEZI</name>
<organism evidence="3 4">
    <name type="scientific">Friedmanniomyces endolithicus</name>
    <dbReference type="NCBI Taxonomy" id="329885"/>
    <lineage>
        <taxon>Eukaryota</taxon>
        <taxon>Fungi</taxon>
        <taxon>Dikarya</taxon>
        <taxon>Ascomycota</taxon>
        <taxon>Pezizomycotina</taxon>
        <taxon>Dothideomycetes</taxon>
        <taxon>Dothideomycetidae</taxon>
        <taxon>Mycosphaerellales</taxon>
        <taxon>Teratosphaeriaceae</taxon>
        <taxon>Friedmanniomyces</taxon>
    </lineage>
</organism>
<dbReference type="Gene3D" id="2.60.120.650">
    <property type="entry name" value="Cupin"/>
    <property type="match status" value="1"/>
</dbReference>
<comment type="caution">
    <text evidence="3">The sequence shown here is derived from an EMBL/GenBank/DDBJ whole genome shotgun (WGS) entry which is preliminary data.</text>
</comment>
<dbReference type="PROSITE" id="PS51184">
    <property type="entry name" value="JMJC"/>
    <property type="match status" value="1"/>
</dbReference>
<dbReference type="EMBL" id="NAJP01000046">
    <property type="protein sequence ID" value="TKA38205.1"/>
    <property type="molecule type" value="Genomic_DNA"/>
</dbReference>
<feature type="region of interest" description="Disordered" evidence="1">
    <location>
        <begin position="192"/>
        <end position="235"/>
    </location>
</feature>
<sequence>MSLADIVLYRQGDEDLDWTKFKDADVRKKLQKIIAGRKRRGPEADRTSKKVRISEIEALTNAREICKSTEPRSIRSHGRVVYEDDDQGGVEGAEESDHQIERSRASAEPVRAALSGRYTAQSLADIAKYSRGEDLDWTKISDPVERKAVRHTISDRKRLDPDAVRSRPMSNRDALAIARKRTVAHSDTIASTVRNAGADDDAQPELNQLSDSEDDNHNSTLDDQALAKPVSRSTATVCPLRPQAAADLAKYSHDGEDLDWSKCHDTRERNRLRSIIAWRKHADKKAAKKVRKNRKVQRTRPDSGGSTINRDLEVVEPKEHAGSAEEVDEEIENEGVAEEEDVEAETEEVEDEDGDNEEADVAAVEDDEGEDEEVENQESEVEGADVAAAADEGGEGEEAEDVEVEVEVEDEDEDEEGDVEEADVVVAKDGNAEVETAANAIEGADVALPEDKEAEDEEVVNPNGRVGNAAYDSPEPESLRSDEVPTIDFVGGTFSEQEYVQDFRATLDRICKSKSNAFYPRQCRRIGALLAVASPPESYEFLRCTGEEAAKRVETGVYFPGPMVTSGQQPKPLQTQHQFFNEYYDDTVQVHVQDPSARVAKYEPRVRIVNIATVKARFSQPVIGTPWNVLELAAHCDDGVRPAFLNNEDCTLLTKLKLPCTGETASRLGFTEGFQEVEKWVLAAQAGALTEPHQDSHGYSTYITVNQGYVGFGWLSNPTDDERAAWSNAHDTYSGGRWRYVILRPSDTIYFPAGTVHFVFRHPDAGNTLAFGGHVLRCSQIVRWIKVVLAEQANGNITNEDLSISAPRYLDRVEKFVKQARKSGREEMWGGKDAIEEFLMLKQRFEAEATRVEKRLKKAGRRA</sequence>
<evidence type="ECO:0000256" key="1">
    <source>
        <dbReference type="SAM" id="MobiDB-lite"/>
    </source>
</evidence>
<proteinExistence type="predicted"/>
<dbReference type="SUPFAM" id="SSF51197">
    <property type="entry name" value="Clavaminate synthase-like"/>
    <property type="match status" value="1"/>
</dbReference>
<dbReference type="OrthoDB" id="3860121at2759"/>
<evidence type="ECO:0000313" key="4">
    <source>
        <dbReference type="Proteomes" id="UP000310066"/>
    </source>
</evidence>
<feature type="compositionally biased region" description="Acidic residues" evidence="1">
    <location>
        <begin position="83"/>
        <end position="94"/>
    </location>
</feature>
<feature type="compositionally biased region" description="Basic and acidic residues" evidence="1">
    <location>
        <begin position="95"/>
        <end position="105"/>
    </location>
</feature>
<feature type="domain" description="JmjC" evidence="2">
    <location>
        <begin position="645"/>
        <end position="792"/>
    </location>
</feature>
<reference evidence="3 4" key="1">
    <citation type="submission" date="2017-03" db="EMBL/GenBank/DDBJ databases">
        <title>Genomes of endolithic fungi from Antarctica.</title>
        <authorList>
            <person name="Coleine C."/>
            <person name="Masonjones S."/>
            <person name="Stajich J.E."/>
        </authorList>
    </citation>
    <scope>NUCLEOTIDE SEQUENCE [LARGE SCALE GENOMIC DNA]</scope>
    <source>
        <strain evidence="3 4">CCFEE 5311</strain>
    </source>
</reference>
<feature type="region of interest" description="Disordered" evidence="1">
    <location>
        <begin position="283"/>
        <end position="420"/>
    </location>
</feature>
<feature type="compositionally biased region" description="Basic residues" evidence="1">
    <location>
        <begin position="283"/>
        <end position="298"/>
    </location>
</feature>
<dbReference type="Proteomes" id="UP000310066">
    <property type="component" value="Unassembled WGS sequence"/>
</dbReference>
<gene>
    <name evidence="3" type="ORF">B0A54_09145</name>
</gene>
<evidence type="ECO:0000313" key="3">
    <source>
        <dbReference type="EMBL" id="TKA38205.1"/>
    </source>
</evidence>
<accession>A0A4U0UT48</accession>
<feature type="region of interest" description="Disordered" evidence="1">
    <location>
        <begin position="456"/>
        <end position="481"/>
    </location>
</feature>
<protein>
    <recommendedName>
        <fullName evidence="2">JmjC domain-containing protein</fullName>
    </recommendedName>
</protein>
<evidence type="ECO:0000259" key="2">
    <source>
        <dbReference type="PROSITE" id="PS51184"/>
    </source>
</evidence>
<dbReference type="InterPro" id="IPR003347">
    <property type="entry name" value="JmjC_dom"/>
</dbReference>